<dbReference type="Proteomes" id="UP000187429">
    <property type="component" value="Unassembled WGS sequence"/>
</dbReference>
<keyword evidence="1" id="KW-0472">Membrane</keyword>
<keyword evidence="1" id="KW-0812">Transmembrane</keyword>
<gene>
    <name evidence="2" type="ORF">AYI69_g8543</name>
</gene>
<feature type="transmembrane region" description="Helical" evidence="1">
    <location>
        <begin position="90"/>
        <end position="119"/>
    </location>
</feature>
<keyword evidence="3" id="KW-1185">Reference proteome</keyword>
<evidence type="ECO:0000313" key="3">
    <source>
        <dbReference type="Proteomes" id="UP000187429"/>
    </source>
</evidence>
<dbReference type="AlphaFoldDB" id="A0A1R1XIZ5"/>
<dbReference type="EMBL" id="LSSM01004591">
    <property type="protein sequence ID" value="OMJ14580.1"/>
    <property type="molecule type" value="Genomic_DNA"/>
</dbReference>
<keyword evidence="1" id="KW-1133">Transmembrane helix</keyword>
<protein>
    <submittedName>
        <fullName evidence="2">Uncharacterized protein</fullName>
    </submittedName>
</protein>
<sequence length="168" mass="18061">MLILRYGKLVKVKFRQVDCDIAPMDHVFVVASINNVPARRIPCLIHHFLSANDRPPCGKNRVHSTVSGTACSVSIKILTSFEKYSIMSMILLGLLLLVIIVHTPAAIASSAATSFVAIPPVPTELPTLDTSTDPTSFDISSTASTLFASGLFLGLSVYKQSTSVSKNK</sequence>
<evidence type="ECO:0000256" key="1">
    <source>
        <dbReference type="SAM" id="Phobius"/>
    </source>
</evidence>
<reference evidence="3" key="1">
    <citation type="submission" date="2017-01" db="EMBL/GenBank/DDBJ databases">
        <authorList>
            <person name="Wang Y."/>
            <person name="White M."/>
            <person name="Kvist S."/>
            <person name="Moncalvo J.-M."/>
        </authorList>
    </citation>
    <scope>NUCLEOTIDE SEQUENCE [LARGE SCALE GENOMIC DNA]</scope>
    <source>
        <strain evidence="3">ID-206-W2</strain>
    </source>
</reference>
<comment type="caution">
    <text evidence="2">The sequence shown here is derived from an EMBL/GenBank/DDBJ whole genome shotgun (WGS) entry which is preliminary data.</text>
</comment>
<name>A0A1R1XIZ5_9FUNG</name>
<proteinExistence type="predicted"/>
<accession>A0A1R1XIZ5</accession>
<evidence type="ECO:0000313" key="2">
    <source>
        <dbReference type="EMBL" id="OMJ14580.1"/>
    </source>
</evidence>
<feature type="transmembrane region" description="Helical" evidence="1">
    <location>
        <begin position="139"/>
        <end position="158"/>
    </location>
</feature>
<organism evidence="2 3">
    <name type="scientific">Smittium culicis</name>
    <dbReference type="NCBI Taxonomy" id="133412"/>
    <lineage>
        <taxon>Eukaryota</taxon>
        <taxon>Fungi</taxon>
        <taxon>Fungi incertae sedis</taxon>
        <taxon>Zoopagomycota</taxon>
        <taxon>Kickxellomycotina</taxon>
        <taxon>Harpellomycetes</taxon>
        <taxon>Harpellales</taxon>
        <taxon>Legeriomycetaceae</taxon>
        <taxon>Smittium</taxon>
    </lineage>
</organism>